<evidence type="ECO:0000313" key="1">
    <source>
        <dbReference type="EMBL" id="SER58504.1"/>
    </source>
</evidence>
<keyword evidence="2" id="KW-1185">Reference proteome</keyword>
<dbReference type="AlphaFoldDB" id="A0A1H9QDF3"/>
<dbReference type="RefSeq" id="WP_091458387.1">
    <property type="nucleotide sequence ID" value="NZ_FOGD01000010.1"/>
</dbReference>
<gene>
    <name evidence="1" type="ORF">SAMN02982919_02635</name>
</gene>
<reference evidence="1 2" key="1">
    <citation type="submission" date="2016-10" db="EMBL/GenBank/DDBJ databases">
        <authorList>
            <person name="de Groot N.N."/>
        </authorList>
    </citation>
    <scope>NUCLEOTIDE SEQUENCE [LARGE SCALE GENOMIC DNA]</scope>
    <source>
        <strain evidence="1 2">ATCC 35958</strain>
    </source>
</reference>
<protein>
    <submittedName>
        <fullName evidence="1">Uncharacterized protein</fullName>
    </submittedName>
</protein>
<organism evidence="1 2">
    <name type="scientific">Giesbergeria anulus</name>
    <dbReference type="NCBI Taxonomy" id="180197"/>
    <lineage>
        <taxon>Bacteria</taxon>
        <taxon>Pseudomonadati</taxon>
        <taxon>Pseudomonadota</taxon>
        <taxon>Betaproteobacteria</taxon>
        <taxon>Burkholderiales</taxon>
        <taxon>Comamonadaceae</taxon>
        <taxon>Giesbergeria</taxon>
    </lineage>
</organism>
<proteinExistence type="predicted"/>
<name>A0A1H9QDF3_9BURK</name>
<dbReference type="EMBL" id="FOGD01000010">
    <property type="protein sequence ID" value="SER58504.1"/>
    <property type="molecule type" value="Genomic_DNA"/>
</dbReference>
<dbReference type="Proteomes" id="UP000199766">
    <property type="component" value="Unassembled WGS sequence"/>
</dbReference>
<sequence>MADTFSPNTAAPPPGIFPPLTAQVLQQTLHALHTLLAEPPHSRAGSWCQQRQRALLWRNRQRLQLLAGFRADGSTDLLHEAMGLTQP</sequence>
<accession>A0A1H9QDF3</accession>
<evidence type="ECO:0000313" key="2">
    <source>
        <dbReference type="Proteomes" id="UP000199766"/>
    </source>
</evidence>